<name>A0A9Q1LMB9_9SOLA</name>
<comment type="caution">
    <text evidence="1">The sequence shown here is derived from an EMBL/GenBank/DDBJ whole genome shotgun (WGS) entry which is preliminary data.</text>
</comment>
<reference evidence="2" key="1">
    <citation type="journal article" date="2023" name="Proc. Natl. Acad. Sci. U.S.A.">
        <title>Genomic and structural basis for evolution of tropane alkaloid biosynthesis.</title>
        <authorList>
            <person name="Wanga Y.-J."/>
            <person name="Taina T."/>
            <person name="Yua J.-Y."/>
            <person name="Lia J."/>
            <person name="Xua B."/>
            <person name="Chenc J."/>
            <person name="D'Auriad J.C."/>
            <person name="Huanga J.-P."/>
            <person name="Huanga S.-X."/>
        </authorList>
    </citation>
    <scope>NUCLEOTIDE SEQUENCE [LARGE SCALE GENOMIC DNA]</scope>
    <source>
        <strain evidence="2">cv. KIB-2019</strain>
    </source>
</reference>
<keyword evidence="2" id="KW-1185">Reference proteome</keyword>
<dbReference type="AlphaFoldDB" id="A0A9Q1LMB9"/>
<gene>
    <name evidence="1" type="ORF">K7X08_027757</name>
</gene>
<accession>A0A9Q1LMB9</accession>
<evidence type="ECO:0000313" key="2">
    <source>
        <dbReference type="Proteomes" id="UP001152561"/>
    </source>
</evidence>
<dbReference type="EMBL" id="JAJAGQ010000017">
    <property type="protein sequence ID" value="KAJ8538536.1"/>
    <property type="molecule type" value="Genomic_DNA"/>
</dbReference>
<dbReference type="Proteomes" id="UP001152561">
    <property type="component" value="Unassembled WGS sequence"/>
</dbReference>
<organism evidence="1 2">
    <name type="scientific">Anisodus acutangulus</name>
    <dbReference type="NCBI Taxonomy" id="402998"/>
    <lineage>
        <taxon>Eukaryota</taxon>
        <taxon>Viridiplantae</taxon>
        <taxon>Streptophyta</taxon>
        <taxon>Embryophyta</taxon>
        <taxon>Tracheophyta</taxon>
        <taxon>Spermatophyta</taxon>
        <taxon>Magnoliopsida</taxon>
        <taxon>eudicotyledons</taxon>
        <taxon>Gunneridae</taxon>
        <taxon>Pentapetalae</taxon>
        <taxon>asterids</taxon>
        <taxon>lamiids</taxon>
        <taxon>Solanales</taxon>
        <taxon>Solanaceae</taxon>
        <taxon>Solanoideae</taxon>
        <taxon>Hyoscyameae</taxon>
        <taxon>Anisodus</taxon>
    </lineage>
</organism>
<proteinExistence type="predicted"/>
<protein>
    <submittedName>
        <fullName evidence="1">Uncharacterized protein</fullName>
    </submittedName>
</protein>
<sequence>MVLEPLKLAKDTSHGVLHARLDGFEIWLVALEQSGPSSDTSEVVGASYSSALIGVTFPPPLPLPVLEAAGAAVVADATVDTIIDALEVTLPRDEQHA</sequence>
<evidence type="ECO:0000313" key="1">
    <source>
        <dbReference type="EMBL" id="KAJ8538536.1"/>
    </source>
</evidence>